<dbReference type="Pfam" id="PF25056">
    <property type="entry name" value="DUF7793"/>
    <property type="match status" value="1"/>
</dbReference>
<dbReference type="KEGG" id="rbi:RB2501_14174"/>
<dbReference type="AlphaFoldDB" id="A4CKT2"/>
<dbReference type="STRING" id="313596.RB2501_14174"/>
<evidence type="ECO:0000313" key="2">
    <source>
        <dbReference type="EMBL" id="EAR15481.1"/>
    </source>
</evidence>
<gene>
    <name evidence="2" type="ordered locus">RB2501_14174</name>
</gene>
<evidence type="ECO:0000259" key="1">
    <source>
        <dbReference type="Pfam" id="PF25056"/>
    </source>
</evidence>
<dbReference type="HOGENOM" id="CLU_1852679_0_0_10"/>
<name>A4CKT2_ROBBH</name>
<dbReference type="EMBL" id="CP001712">
    <property type="protein sequence ID" value="EAR15481.1"/>
    <property type="molecule type" value="Genomic_DNA"/>
</dbReference>
<keyword evidence="3" id="KW-1185">Reference proteome</keyword>
<dbReference type="InterPro" id="IPR056695">
    <property type="entry name" value="DUF7793"/>
</dbReference>
<organism evidence="2 3">
    <name type="scientific">Robiginitalea biformata (strain ATCC BAA-864 / DSM 15991 / KCTC 12146 / HTCC2501)</name>
    <dbReference type="NCBI Taxonomy" id="313596"/>
    <lineage>
        <taxon>Bacteria</taxon>
        <taxon>Pseudomonadati</taxon>
        <taxon>Bacteroidota</taxon>
        <taxon>Flavobacteriia</taxon>
        <taxon>Flavobacteriales</taxon>
        <taxon>Flavobacteriaceae</taxon>
        <taxon>Robiginitalea</taxon>
    </lineage>
</organism>
<proteinExistence type="predicted"/>
<evidence type="ECO:0000313" key="3">
    <source>
        <dbReference type="Proteomes" id="UP000009049"/>
    </source>
</evidence>
<dbReference type="Proteomes" id="UP000009049">
    <property type="component" value="Chromosome"/>
</dbReference>
<protein>
    <recommendedName>
        <fullName evidence="1">DUF7793 domain-containing protein</fullName>
    </recommendedName>
</protein>
<reference evidence="2 3" key="1">
    <citation type="journal article" date="2009" name="J. Bacteriol.">
        <title>Complete genome sequence of Robiginitalea biformata HTCC2501.</title>
        <authorList>
            <person name="Oh H.M."/>
            <person name="Giovannoni S.J."/>
            <person name="Lee K."/>
            <person name="Ferriera S."/>
            <person name="Johnson J."/>
            <person name="Cho J.C."/>
        </authorList>
    </citation>
    <scope>NUCLEOTIDE SEQUENCE [LARGE SCALE GENOMIC DNA]</scope>
    <source>
        <strain evidence="3">ATCC BAA-864 / HTCC2501 / KCTC 12146</strain>
    </source>
</reference>
<dbReference type="RefSeq" id="WP_015754797.1">
    <property type="nucleotide sequence ID" value="NC_013222.1"/>
</dbReference>
<dbReference type="OrthoDB" id="1433063at2"/>
<sequence>MEKTNIANQVSFWAHEGVLYCRFDDISKIAQCTARNYQQFLRVIHDLCRGVPMPLVVDLRQARGTLSADTAKILSARCQRIPLILGEAYVVQSLSIRLLVQSYVRLIHRKTPSAICTNMPDAKRFCDSLVAAASQKSRTNER</sequence>
<feature type="domain" description="DUF7793" evidence="1">
    <location>
        <begin position="12"/>
        <end position="127"/>
    </location>
</feature>
<accession>A4CKT2</accession>
<dbReference type="eggNOG" id="ENOG5032WC5">
    <property type="taxonomic scope" value="Bacteria"/>
</dbReference>